<evidence type="ECO:0000256" key="2">
    <source>
        <dbReference type="ARBA" id="ARBA00004229"/>
    </source>
</evidence>
<comment type="caution">
    <text evidence="18">Lacks conserved residue(s) required for the propagation of feature annotation.</text>
</comment>
<dbReference type="EC" id="1.13.11.-" evidence="20"/>
<comment type="pathway">
    <text evidence="20">Lipid metabolism; oxylipin biosynthesis.</text>
</comment>
<comment type="function">
    <text evidence="20">Plant lipoxygenase may be involved in a number of diverse aspects of plant physiology including growth and development, pest resistance, and senescence or responses to wounding.</text>
</comment>
<dbReference type="PANTHER" id="PTHR11771">
    <property type="entry name" value="LIPOXYGENASE"/>
    <property type="match status" value="1"/>
</dbReference>
<comment type="catalytic activity">
    <reaction evidence="17">
        <text>(9Z,12Z,15Z)-octadecatrienoate + O2 = (13S)-hydroperoxy-(9Z,11E,15Z)-octadecatrienoate</text>
        <dbReference type="Rhea" id="RHEA:34495"/>
        <dbReference type="ChEBI" id="CHEBI:15379"/>
        <dbReference type="ChEBI" id="CHEBI:32387"/>
        <dbReference type="ChEBI" id="CHEBI:58757"/>
        <dbReference type="EC" id="1.13.11.12"/>
    </reaction>
</comment>
<dbReference type="SMART" id="SM00308">
    <property type="entry name" value="LH2"/>
    <property type="match status" value="1"/>
</dbReference>
<evidence type="ECO:0000256" key="11">
    <source>
        <dbReference type="ARBA" id="ARBA00022964"/>
    </source>
</evidence>
<dbReference type="FunFam" id="4.10.375.10:FF:000001">
    <property type="entry name" value="Lipoxygenase"/>
    <property type="match status" value="1"/>
</dbReference>
<keyword evidence="10" id="KW-0809">Transit peptide</keyword>
<dbReference type="InterPro" id="IPR020833">
    <property type="entry name" value="LipOase_Fe_BS"/>
</dbReference>
<dbReference type="GO" id="GO:0009507">
    <property type="term" value="C:chloroplast"/>
    <property type="evidence" value="ECO:0007669"/>
    <property type="project" value="UniProtKB-SubCell"/>
</dbReference>
<evidence type="ECO:0000256" key="14">
    <source>
        <dbReference type="ARBA" id="ARBA00023098"/>
    </source>
</evidence>
<evidence type="ECO:0000256" key="15">
    <source>
        <dbReference type="ARBA" id="ARBA00023160"/>
    </source>
</evidence>
<evidence type="ECO:0000256" key="12">
    <source>
        <dbReference type="ARBA" id="ARBA00023002"/>
    </source>
</evidence>
<evidence type="ECO:0000256" key="20">
    <source>
        <dbReference type="RuleBase" id="RU003975"/>
    </source>
</evidence>
<evidence type="ECO:0000256" key="22">
    <source>
        <dbReference type="SAM" id="SignalP"/>
    </source>
</evidence>
<dbReference type="SUPFAM" id="SSF48484">
    <property type="entry name" value="Lipoxigenase"/>
    <property type="match status" value="1"/>
</dbReference>
<dbReference type="InterPro" id="IPR036392">
    <property type="entry name" value="PLAT/LH2_dom_sf"/>
</dbReference>
<dbReference type="InterPro" id="IPR001246">
    <property type="entry name" value="LipOase_plant"/>
</dbReference>
<keyword evidence="22" id="KW-0732">Signal</keyword>
<dbReference type="EMBL" id="JAGYWB010000019">
    <property type="protein sequence ID" value="KAI0488857.1"/>
    <property type="molecule type" value="Genomic_DNA"/>
</dbReference>
<feature type="signal peptide" evidence="22">
    <location>
        <begin position="1"/>
        <end position="18"/>
    </location>
</feature>
<dbReference type="SUPFAM" id="SSF49723">
    <property type="entry name" value="Lipase/lipooxygenase domain (PLAT/LH2 domain)"/>
    <property type="match status" value="1"/>
</dbReference>
<dbReference type="Gene3D" id="4.10.372.10">
    <property type="entry name" value="Lipoxygenase-1, Domain 3"/>
    <property type="match status" value="1"/>
</dbReference>
<dbReference type="GO" id="GO:0031408">
    <property type="term" value="P:oxylipin biosynthetic process"/>
    <property type="evidence" value="ECO:0007669"/>
    <property type="project" value="UniProtKB-UniRule"/>
</dbReference>
<comment type="similarity">
    <text evidence="3 19">Belongs to the lipoxygenase family.</text>
</comment>
<evidence type="ECO:0000256" key="6">
    <source>
        <dbReference type="ARBA" id="ARBA00022640"/>
    </source>
</evidence>
<evidence type="ECO:0000256" key="10">
    <source>
        <dbReference type="ARBA" id="ARBA00022946"/>
    </source>
</evidence>
<keyword evidence="14" id="KW-0443">Lipid metabolism</keyword>
<dbReference type="InterPro" id="IPR000907">
    <property type="entry name" value="LipOase"/>
</dbReference>
<dbReference type="FunFam" id="1.20.245.10:FF:000002">
    <property type="entry name" value="Lipoxygenase"/>
    <property type="match status" value="1"/>
</dbReference>
<dbReference type="Pfam" id="PF00305">
    <property type="entry name" value="Lipoxygenase"/>
    <property type="match status" value="1"/>
</dbReference>
<dbReference type="PROSITE" id="PS51393">
    <property type="entry name" value="LIPOXYGENASE_3"/>
    <property type="match status" value="1"/>
</dbReference>
<dbReference type="Proteomes" id="UP000829196">
    <property type="component" value="Unassembled WGS sequence"/>
</dbReference>
<evidence type="ECO:0000256" key="8">
    <source>
        <dbReference type="ARBA" id="ARBA00022767"/>
    </source>
</evidence>
<keyword evidence="5" id="KW-0150">Chloroplast</keyword>
<keyword evidence="11 19" id="KW-0223">Dioxygenase</keyword>
<dbReference type="InterPro" id="IPR027433">
    <property type="entry name" value="Lipoxygenase_dom_3"/>
</dbReference>
<dbReference type="CDD" id="cd01751">
    <property type="entry name" value="PLAT_LH2"/>
    <property type="match status" value="1"/>
</dbReference>
<keyword evidence="6" id="KW-0934">Plastid</keyword>
<keyword evidence="4 20" id="KW-0444">Lipid biosynthesis</keyword>
<name>A0A8T3A3T1_DENNO</name>
<dbReference type="GO" id="GO:0046872">
    <property type="term" value="F:metal ion binding"/>
    <property type="evidence" value="ECO:0007669"/>
    <property type="project" value="UniProtKB-UniRule"/>
</dbReference>
<evidence type="ECO:0000259" key="24">
    <source>
        <dbReference type="PROSITE" id="PS51393"/>
    </source>
</evidence>
<dbReference type="GO" id="GO:0034440">
    <property type="term" value="P:lipid oxidation"/>
    <property type="evidence" value="ECO:0007669"/>
    <property type="project" value="InterPro"/>
</dbReference>
<evidence type="ECO:0000256" key="21">
    <source>
        <dbReference type="SAM" id="MobiDB-lite"/>
    </source>
</evidence>
<organism evidence="25 26">
    <name type="scientific">Dendrobium nobile</name>
    <name type="common">Orchid</name>
    <dbReference type="NCBI Taxonomy" id="94219"/>
    <lineage>
        <taxon>Eukaryota</taxon>
        <taxon>Viridiplantae</taxon>
        <taxon>Streptophyta</taxon>
        <taxon>Embryophyta</taxon>
        <taxon>Tracheophyta</taxon>
        <taxon>Spermatophyta</taxon>
        <taxon>Magnoliopsida</taxon>
        <taxon>Liliopsida</taxon>
        <taxon>Asparagales</taxon>
        <taxon>Orchidaceae</taxon>
        <taxon>Epidendroideae</taxon>
        <taxon>Malaxideae</taxon>
        <taxon>Dendrobiinae</taxon>
        <taxon>Dendrobium</taxon>
    </lineage>
</organism>
<dbReference type="InterPro" id="IPR042057">
    <property type="entry name" value="Lipoxy_PLAT/LH2"/>
</dbReference>
<evidence type="ECO:0000256" key="4">
    <source>
        <dbReference type="ARBA" id="ARBA00022516"/>
    </source>
</evidence>
<gene>
    <name evidence="25" type="ORF">KFK09_028696</name>
</gene>
<evidence type="ECO:0000259" key="23">
    <source>
        <dbReference type="PROSITE" id="PS50095"/>
    </source>
</evidence>
<feature type="chain" id="PRO_5035768520" description="Lipoxygenase" evidence="22">
    <location>
        <begin position="19"/>
        <end position="955"/>
    </location>
</feature>
<dbReference type="GO" id="GO:0006633">
    <property type="term" value="P:fatty acid biosynthetic process"/>
    <property type="evidence" value="ECO:0007669"/>
    <property type="project" value="UniProtKB-KW"/>
</dbReference>
<reference evidence="25" key="1">
    <citation type="journal article" date="2022" name="Front. Genet.">
        <title>Chromosome-Scale Assembly of the Dendrobium nobile Genome Provides Insights Into the Molecular Mechanism of the Biosynthesis of the Medicinal Active Ingredient of Dendrobium.</title>
        <authorList>
            <person name="Xu Q."/>
            <person name="Niu S.-C."/>
            <person name="Li K.-L."/>
            <person name="Zheng P.-J."/>
            <person name="Zhang X.-J."/>
            <person name="Jia Y."/>
            <person name="Liu Y."/>
            <person name="Niu Y.-X."/>
            <person name="Yu L.-H."/>
            <person name="Chen D.-F."/>
            <person name="Zhang G.-Q."/>
        </authorList>
    </citation>
    <scope>NUCLEOTIDE SEQUENCE</scope>
    <source>
        <tissue evidence="25">Leaf</tissue>
    </source>
</reference>
<evidence type="ECO:0000256" key="5">
    <source>
        <dbReference type="ARBA" id="ARBA00022528"/>
    </source>
</evidence>
<sequence>MIFINFTLSLLYIRRALSCFIFHPPLLSTLPPFLTKRLNYAEPTLHTRSLSSSFSSLCLNSSQWQPLSAPKAKSPSFLSPATSAGGKKAQRRSGGIRCSSEAADEAQVSVLTKAKIPTKLKAVVTINLTIGGIFSHVGMTRGLDDFADLMGRSLYLELLSKEIDPKNGSERKPVGAYAHKIGNNTTEAKYEGEFTIPQDFGGIGAILVTNEHHKEIRLKDIVLTTDDDEASSFTIDCQSWVHSKFDNHDKRIFFTSKSYLPSDTPAGLKSYRDKELKALRGSGTGERKPFERIYDYDVYNDLGDPEIHPDNARPVIGGSKQFPYPRRCRTGRPKLKSDPKVEKRAGNFYIPRDEAFSEIKQAQFSAKTLRSVMHAVVPSINSALVDKNKSFPYFTAIDSLFDEGLILGDQGGNAGGAFSTVIPRLIKAVSEADDFLLRFEIPEMMERDKFSWFRDEEFSRQTLAGINPLSIQLLTEFPIVSKLDPKIYGPAKSGITKEIIEREIRGYMTVEQALKEKKLFILDFHDLYLPYVNKVRTLENTTLYGSRTIFFLNPDDTLRPIAIELTRPKSPTKPHWSQVFANSWDATGTWLWRLAKAHVGAHDSGYHQLVSHWLRTHCCAEPYIIAANRQLSAMHPIYRLLFPHFRYTMEINALARESLINAGGIIEGGFSPGKYSVELSSVAYAQLWRFDMEALPADLIRRGMAVEDPTAEHGLRLTIKDYPYAADGLLIWSTIKQWVTDYVNQYYESSAQVIEDPELQAWWAEIRNVGHGDKKDEPWWPVLNSTDSLIGILTTIIWTVTGHHAAVNFGQYHYAGYFPNQPTTARVNLPVEEGEPADRMTQFMIRPENELLKCFPSQIQASVIMAVLDILSSHSPDEEYLGVGPEAAYAAEPAVQAAFERFSGRLKEIEGIIDGRNLDVGLKNRCGAGIVPYELLKPFSEAGVTGKGIPTSISI</sequence>
<evidence type="ECO:0000256" key="9">
    <source>
        <dbReference type="ARBA" id="ARBA00022832"/>
    </source>
</evidence>
<proteinExistence type="inferred from homology"/>
<comment type="catalytic activity">
    <reaction evidence="16">
        <text>(9Z,12Z)-octadecadienoate + O2 = (13S)-hydroperoxy-(9Z,11E)-octadecadienoate</text>
        <dbReference type="Rhea" id="RHEA:22780"/>
        <dbReference type="ChEBI" id="CHEBI:15379"/>
        <dbReference type="ChEBI" id="CHEBI:30245"/>
        <dbReference type="ChEBI" id="CHEBI:57466"/>
        <dbReference type="EC" id="1.13.11.12"/>
    </reaction>
</comment>
<dbReference type="PROSITE" id="PS50095">
    <property type="entry name" value="PLAT"/>
    <property type="match status" value="1"/>
</dbReference>
<keyword evidence="15 20" id="KW-0275">Fatty acid biosynthesis</keyword>
<keyword evidence="13 19" id="KW-0408">Iron</keyword>
<comment type="subcellular location">
    <subcellularLocation>
        <location evidence="2">Plastid</location>
        <location evidence="2">Chloroplast</location>
    </subcellularLocation>
</comment>
<comment type="caution">
    <text evidence="25">The sequence shown here is derived from an EMBL/GenBank/DDBJ whole genome shotgun (WGS) entry which is preliminary data.</text>
</comment>
<feature type="domain" description="Lipoxygenase" evidence="24">
    <location>
        <begin position="258"/>
        <end position="955"/>
    </location>
</feature>
<evidence type="ECO:0000256" key="13">
    <source>
        <dbReference type="ARBA" id="ARBA00023004"/>
    </source>
</evidence>
<dbReference type="InterPro" id="IPR001024">
    <property type="entry name" value="PLAT/LH2_dom"/>
</dbReference>
<evidence type="ECO:0000256" key="3">
    <source>
        <dbReference type="ARBA" id="ARBA00009419"/>
    </source>
</evidence>
<keyword evidence="26" id="KW-1185">Reference proteome</keyword>
<dbReference type="Gene3D" id="1.20.245.10">
    <property type="entry name" value="Lipoxygenase-1, Domain 5"/>
    <property type="match status" value="1"/>
</dbReference>
<dbReference type="AlphaFoldDB" id="A0A8T3A3T1"/>
<dbReference type="Gene3D" id="4.10.375.10">
    <property type="entry name" value="Lipoxygenase-1, Domain 2"/>
    <property type="match status" value="1"/>
</dbReference>
<evidence type="ECO:0000256" key="18">
    <source>
        <dbReference type="PROSITE-ProRule" id="PRU00152"/>
    </source>
</evidence>
<dbReference type="PROSITE" id="PS00081">
    <property type="entry name" value="LIPOXYGENASE_2"/>
    <property type="match status" value="1"/>
</dbReference>
<evidence type="ECO:0000313" key="26">
    <source>
        <dbReference type="Proteomes" id="UP000829196"/>
    </source>
</evidence>
<dbReference type="GO" id="GO:0009611">
    <property type="term" value="P:response to wounding"/>
    <property type="evidence" value="ECO:0007669"/>
    <property type="project" value="UniProtKB-ARBA"/>
</dbReference>
<dbReference type="InterPro" id="IPR036226">
    <property type="entry name" value="LipOase_C_sf"/>
</dbReference>
<keyword evidence="8 20" id="KW-0925">Oxylipin biosynthesis</keyword>
<dbReference type="OrthoDB" id="407298at2759"/>
<feature type="region of interest" description="Disordered" evidence="21">
    <location>
        <begin position="70"/>
        <end position="96"/>
    </location>
</feature>
<keyword evidence="7 19" id="KW-0479">Metal-binding</keyword>
<dbReference type="InterPro" id="IPR013819">
    <property type="entry name" value="LipOase_C"/>
</dbReference>
<dbReference type="Gene3D" id="2.60.60.20">
    <property type="entry name" value="PLAT/LH2 domain"/>
    <property type="match status" value="1"/>
</dbReference>
<dbReference type="PRINTS" id="PR00087">
    <property type="entry name" value="LIPOXYGENASE"/>
</dbReference>
<dbReference type="GO" id="GO:0016165">
    <property type="term" value="F:linoleate 13S-lipoxygenase activity"/>
    <property type="evidence" value="ECO:0007669"/>
    <property type="project" value="UniProtKB-EC"/>
</dbReference>
<feature type="domain" description="PLAT" evidence="23">
    <location>
        <begin position="133"/>
        <end position="255"/>
    </location>
</feature>
<dbReference type="SMR" id="A0A8T3A3T1"/>
<evidence type="ECO:0000256" key="19">
    <source>
        <dbReference type="RuleBase" id="RU003974"/>
    </source>
</evidence>
<dbReference type="Gene3D" id="3.10.450.60">
    <property type="match status" value="1"/>
</dbReference>
<dbReference type="InterPro" id="IPR020834">
    <property type="entry name" value="LipOase_CS"/>
</dbReference>
<evidence type="ECO:0000313" key="25">
    <source>
        <dbReference type="EMBL" id="KAI0488857.1"/>
    </source>
</evidence>
<keyword evidence="9" id="KW-0276">Fatty acid metabolism</keyword>
<evidence type="ECO:0000256" key="16">
    <source>
        <dbReference type="ARBA" id="ARBA00051140"/>
    </source>
</evidence>
<evidence type="ECO:0000256" key="17">
    <source>
        <dbReference type="ARBA" id="ARBA00052046"/>
    </source>
</evidence>
<feature type="region of interest" description="Disordered" evidence="21">
    <location>
        <begin position="309"/>
        <end position="339"/>
    </location>
</feature>
<comment type="cofactor">
    <cofactor evidence="1 19">
        <name>Fe cation</name>
        <dbReference type="ChEBI" id="CHEBI:24875"/>
    </cofactor>
</comment>
<protein>
    <recommendedName>
        <fullName evidence="20">Lipoxygenase</fullName>
        <ecNumber evidence="20">1.13.11.-</ecNumber>
    </recommendedName>
</protein>
<evidence type="ECO:0000256" key="1">
    <source>
        <dbReference type="ARBA" id="ARBA00001962"/>
    </source>
</evidence>
<evidence type="ECO:0000256" key="7">
    <source>
        <dbReference type="ARBA" id="ARBA00022723"/>
    </source>
</evidence>
<dbReference type="FunFam" id="3.10.450.60:FF:000005">
    <property type="entry name" value="Lipoxygenase"/>
    <property type="match status" value="1"/>
</dbReference>
<dbReference type="PROSITE" id="PS00711">
    <property type="entry name" value="LIPOXYGENASE_1"/>
    <property type="match status" value="1"/>
</dbReference>
<accession>A0A8T3A3T1</accession>
<dbReference type="PRINTS" id="PR00468">
    <property type="entry name" value="PLTLPOXGNASE"/>
</dbReference>
<keyword evidence="12 19" id="KW-0560">Oxidoreductase</keyword>
<dbReference type="Pfam" id="PF01477">
    <property type="entry name" value="PLAT"/>
    <property type="match status" value="1"/>
</dbReference>